<organism evidence="2 3">
    <name type="scientific">Elaeophora elaphi</name>
    <dbReference type="NCBI Taxonomy" id="1147741"/>
    <lineage>
        <taxon>Eukaryota</taxon>
        <taxon>Metazoa</taxon>
        <taxon>Ecdysozoa</taxon>
        <taxon>Nematoda</taxon>
        <taxon>Chromadorea</taxon>
        <taxon>Rhabditida</taxon>
        <taxon>Spirurina</taxon>
        <taxon>Spiruromorpha</taxon>
        <taxon>Filarioidea</taxon>
        <taxon>Onchocercidae</taxon>
        <taxon>Elaeophora</taxon>
    </lineage>
</organism>
<name>A0A0R3RIE8_9BILA</name>
<dbReference type="PANTHER" id="PTHR37427:SF2">
    <property type="entry name" value="SECRETED PROTEIN"/>
    <property type="match status" value="1"/>
</dbReference>
<dbReference type="Proteomes" id="UP000050640">
    <property type="component" value="Unplaced"/>
</dbReference>
<dbReference type="STRING" id="1147741.A0A0R3RIE8"/>
<accession>A0A0R3RIE8</accession>
<protein>
    <submittedName>
        <fullName evidence="3">NTR domain-containing protein</fullName>
    </submittedName>
</protein>
<feature type="chain" id="PRO_5006447530" evidence="1">
    <location>
        <begin position="23"/>
        <end position="143"/>
    </location>
</feature>
<keyword evidence="2" id="KW-1185">Reference proteome</keyword>
<dbReference type="WBParaSite" id="EEL_0000125601-mRNA-1">
    <property type="protein sequence ID" value="EEL_0000125601-mRNA-1"/>
    <property type="gene ID" value="EEL_0000125601"/>
</dbReference>
<feature type="signal peptide" evidence="1">
    <location>
        <begin position="1"/>
        <end position="22"/>
    </location>
</feature>
<evidence type="ECO:0000313" key="2">
    <source>
        <dbReference type="Proteomes" id="UP000050640"/>
    </source>
</evidence>
<sequence>MIISLLFCISVLSFSIVRTTTGCNIIIRVKSLADKPFQAQIIAPNGKVSEKKLLKKSERLIFQEKADECGLGLFQIKTFSEDTANKKEETVKVTLNGIGAVNYEVRNDLIPKQIFRQGAECQGQCAPLGVTQKHTTKANATKV</sequence>
<keyword evidence="1" id="KW-0732">Signal</keyword>
<dbReference type="PANTHER" id="PTHR37427">
    <property type="entry name" value="PROTEIN CBG20963-RELATED"/>
    <property type="match status" value="1"/>
</dbReference>
<reference evidence="3" key="1">
    <citation type="submission" date="2017-02" db="UniProtKB">
        <authorList>
            <consortium name="WormBaseParasite"/>
        </authorList>
    </citation>
    <scope>IDENTIFICATION</scope>
</reference>
<evidence type="ECO:0000256" key="1">
    <source>
        <dbReference type="SAM" id="SignalP"/>
    </source>
</evidence>
<proteinExistence type="predicted"/>
<dbReference type="AlphaFoldDB" id="A0A0R3RIE8"/>
<evidence type="ECO:0000313" key="3">
    <source>
        <dbReference type="WBParaSite" id="EEL_0000125601-mRNA-1"/>
    </source>
</evidence>